<dbReference type="GO" id="GO:0035267">
    <property type="term" value="C:NuA4 histone acetyltransferase complex"/>
    <property type="evidence" value="ECO:0007669"/>
    <property type="project" value="InterPro"/>
</dbReference>
<keyword evidence="2" id="KW-1185">Reference proteome</keyword>
<proteinExistence type="predicted"/>
<organism evidence="1 2">
    <name type="scientific">Linum trigynum</name>
    <dbReference type="NCBI Taxonomy" id="586398"/>
    <lineage>
        <taxon>Eukaryota</taxon>
        <taxon>Viridiplantae</taxon>
        <taxon>Streptophyta</taxon>
        <taxon>Embryophyta</taxon>
        <taxon>Tracheophyta</taxon>
        <taxon>Spermatophyta</taxon>
        <taxon>Magnoliopsida</taxon>
        <taxon>eudicotyledons</taxon>
        <taxon>Gunneridae</taxon>
        <taxon>Pentapetalae</taxon>
        <taxon>rosids</taxon>
        <taxon>fabids</taxon>
        <taxon>Malpighiales</taxon>
        <taxon>Linaceae</taxon>
        <taxon>Linum</taxon>
    </lineage>
</organism>
<accession>A0AAV2E9M9</accession>
<dbReference type="AlphaFoldDB" id="A0AAV2E9M9"/>
<dbReference type="InterPro" id="IPR044798">
    <property type="entry name" value="EAF1A/B"/>
</dbReference>
<reference evidence="1 2" key="1">
    <citation type="submission" date="2024-04" db="EMBL/GenBank/DDBJ databases">
        <authorList>
            <person name="Fracassetti M."/>
        </authorList>
    </citation>
    <scope>NUCLEOTIDE SEQUENCE [LARGE SCALE GENOMIC DNA]</scope>
</reference>
<name>A0AAV2E9M9_9ROSI</name>
<dbReference type="PANTHER" id="PTHR46774:SF3">
    <property type="entry name" value="CHROMATIN MODIFICATION-RELATED PROTEIN EAF1 A-RELATED"/>
    <property type="match status" value="1"/>
</dbReference>
<gene>
    <name evidence="1" type="ORF">LTRI10_LOCUS23983</name>
</gene>
<dbReference type="PANTHER" id="PTHR46774">
    <property type="entry name" value="CHROMATIN MODIFICATION-RELATED PROTEIN EAF1 A-RELATED"/>
    <property type="match status" value="1"/>
</dbReference>
<dbReference type="Proteomes" id="UP001497516">
    <property type="component" value="Chromosome 4"/>
</dbReference>
<evidence type="ECO:0000313" key="2">
    <source>
        <dbReference type="Proteomes" id="UP001497516"/>
    </source>
</evidence>
<protein>
    <submittedName>
        <fullName evidence="1">Uncharacterized protein</fullName>
    </submittedName>
</protein>
<dbReference type="EMBL" id="OZ034817">
    <property type="protein sequence ID" value="CAL1382668.1"/>
    <property type="molecule type" value="Genomic_DNA"/>
</dbReference>
<sequence>MPNLSFSPGDGSSLVHSERRPISAISHPFQAARFPDLSLRLVQVFDLQEDQPLKAWIPPLHLHLSFEFQKFMRLINGRDKGRKPKLLKISADQPCFGRPWSLFEDQALFILVHDMGPNWELVGDAIINIALRFNMVALTYWSLGHGKHVIRTIKFPCC</sequence>
<evidence type="ECO:0000313" key="1">
    <source>
        <dbReference type="EMBL" id="CAL1382668.1"/>
    </source>
</evidence>